<proteinExistence type="predicted"/>
<gene>
    <name evidence="4" type="ORF">PAP18089_03857</name>
</gene>
<dbReference type="Gene3D" id="1.25.40.10">
    <property type="entry name" value="Tetratricopeptide repeat domain"/>
    <property type="match status" value="3"/>
</dbReference>
<evidence type="ECO:0000256" key="1">
    <source>
        <dbReference type="SAM" id="MobiDB-lite"/>
    </source>
</evidence>
<reference evidence="4 5" key="1">
    <citation type="submission" date="2019-08" db="EMBL/GenBank/DDBJ databases">
        <authorList>
            <person name="Peeters C."/>
        </authorList>
    </citation>
    <scope>NUCLEOTIDE SEQUENCE [LARGE SCALE GENOMIC DNA]</scope>
    <source>
        <strain evidence="4 5">LMG 18089</strain>
    </source>
</reference>
<organism evidence="4 5">
    <name type="scientific">Pandoraea apista</name>
    <dbReference type="NCBI Taxonomy" id="93218"/>
    <lineage>
        <taxon>Bacteria</taxon>
        <taxon>Pseudomonadati</taxon>
        <taxon>Pseudomonadota</taxon>
        <taxon>Betaproteobacteria</taxon>
        <taxon>Burkholderiales</taxon>
        <taxon>Burkholderiaceae</taxon>
        <taxon>Pandoraea</taxon>
    </lineage>
</organism>
<accession>A0A5E5P943</accession>
<dbReference type="SUPFAM" id="SSF48452">
    <property type="entry name" value="TPR-like"/>
    <property type="match status" value="3"/>
</dbReference>
<dbReference type="Proteomes" id="UP000364291">
    <property type="component" value="Unassembled WGS sequence"/>
</dbReference>
<dbReference type="InterPro" id="IPR019734">
    <property type="entry name" value="TPR_rpt"/>
</dbReference>
<dbReference type="Pfam" id="PF13432">
    <property type="entry name" value="TPR_16"/>
    <property type="match status" value="3"/>
</dbReference>
<evidence type="ECO:0000313" key="5">
    <source>
        <dbReference type="Proteomes" id="UP000364291"/>
    </source>
</evidence>
<feature type="region of interest" description="Disordered" evidence="1">
    <location>
        <begin position="380"/>
        <end position="400"/>
    </location>
</feature>
<dbReference type="AlphaFoldDB" id="A0A5E5P943"/>
<keyword evidence="2" id="KW-0732">Signal</keyword>
<dbReference type="GeneID" id="47012695"/>
<protein>
    <submittedName>
        <fullName evidence="4">TPR repeat-containing protein</fullName>
    </submittedName>
</protein>
<dbReference type="EMBL" id="CABPSX010000008">
    <property type="protein sequence ID" value="VVG72854.1"/>
    <property type="molecule type" value="Genomic_DNA"/>
</dbReference>
<feature type="signal peptide" evidence="2">
    <location>
        <begin position="1"/>
        <end position="36"/>
    </location>
</feature>
<evidence type="ECO:0000313" key="4">
    <source>
        <dbReference type="EMBL" id="VVG72854.1"/>
    </source>
</evidence>
<dbReference type="SMART" id="SM00028">
    <property type="entry name" value="TPR"/>
    <property type="match status" value="6"/>
</dbReference>
<evidence type="ECO:0000256" key="2">
    <source>
        <dbReference type="SAM" id="SignalP"/>
    </source>
</evidence>
<dbReference type="InterPro" id="IPR011990">
    <property type="entry name" value="TPR-like_helical_dom_sf"/>
</dbReference>
<sequence length="928" mass="100276">MMTPSTPLTPLTPLRTLALVAAMTCCGSALPTSAFAQTSSATADKATGEAPLSGQAWKLADQAYKHYQAGRFAQAATAAAGAVRLRPDVLRLRMLLVYSLQRAGKLDEARKAVDDALKYGFNAPALRDANTNLAQAQASGPPPTEAYRRGFPIATQAYTEYNAQQYAESAAHAEQAFRIDPSQGAWALLWIGALEAQEKLDDGVAAANAAISLGAPNTSDLKARIQVLRARKAVEPASQGYQAIIDNQPKQAIPFAREAVGLAPEDDSYRLLLISALMLDNQLQEAEDAASEALKQNDENTVALEMRGYLRQLQGKKALADADFDEAIKQDWLDEGQVRNVRLIAADAALAGGDHARAIALLAPLSDKDDAVKSRLKLARSSKRPPPTLTQVNFPAPIQDPRETPYGTVYELLPYDTVGYGGPSAQAYAAYDREDYQEAIKQARRAVELDPKSPIYQSLLTTALAAGNSTQAKEASERIEKALAEKPGDPDLLIQRGYLRQRIGEPALAVEDFQAARASGKASPDVVLAEGYALSAAGRKADAEATFRKAIDDYDAKRLSLTPEQLYDTRGAIADVSRQWGATVSVGYRGARPAGGSLGGAAISVPGNAVFSTAEVFWRPRGWLNSNDRAFEVYGQLTNTLYDAGGRTIAQSGLDPCSQAPINIDPTSNRGSAGFPTTVGILGVRFTPSTELGLTFGLERQFLLGSATRSGTFQPKRQDLQCTLNQNNQTANYHANAGNGGWQAYATYGYYIGSELRMDQPSWFTLESYVQAGYSWQDLPSDLWLTDNTTGAATTSTSGKVKRRQYFAAFEVRAGQSFRMDQISEHLVLYPYVVLAGDWLKNADSVEGLAINDQGTPPQAVNSYDLLGNSSSWSLGAGVGFNVRYYFRSDHYNTARSYVDFATQYRFNIGGGQADRAKGLFLTFTLSY</sequence>
<dbReference type="RefSeq" id="WP_231606067.1">
    <property type="nucleotide sequence ID" value="NZ_CEWL01000013.1"/>
</dbReference>
<dbReference type="InterPro" id="IPR025137">
    <property type="entry name" value="NfrA_C"/>
</dbReference>
<name>A0A5E5P943_9BURK</name>
<feature type="domain" description="Bacteriophage N4 adsorption protein A C-terminal" evidence="3">
    <location>
        <begin position="803"/>
        <end position="922"/>
    </location>
</feature>
<dbReference type="PANTHER" id="PTHR12558:SF33">
    <property type="entry name" value="BLL7664 PROTEIN"/>
    <property type="match status" value="1"/>
</dbReference>
<feature type="chain" id="PRO_5025327456" evidence="2">
    <location>
        <begin position="37"/>
        <end position="928"/>
    </location>
</feature>
<dbReference type="Pfam" id="PF13283">
    <property type="entry name" value="NfrA_C"/>
    <property type="match status" value="1"/>
</dbReference>
<dbReference type="PANTHER" id="PTHR12558">
    <property type="entry name" value="CELL DIVISION CYCLE 16,23,27"/>
    <property type="match status" value="1"/>
</dbReference>
<evidence type="ECO:0000259" key="3">
    <source>
        <dbReference type="Pfam" id="PF13283"/>
    </source>
</evidence>